<evidence type="ECO:0000313" key="9">
    <source>
        <dbReference type="Proteomes" id="UP000323824"/>
    </source>
</evidence>
<evidence type="ECO:0000256" key="6">
    <source>
        <dbReference type="ARBA" id="ARBA00023284"/>
    </source>
</evidence>
<evidence type="ECO:0000256" key="2">
    <source>
        <dbReference type="ARBA" id="ARBA00009130"/>
    </source>
</evidence>
<feature type="domain" description="Rhodanese" evidence="7">
    <location>
        <begin position="586"/>
        <end position="664"/>
    </location>
</feature>
<dbReference type="InterPro" id="IPR050260">
    <property type="entry name" value="FAD-bd_OxRdtase"/>
</dbReference>
<dbReference type="KEGG" id="sper:EW093_11165"/>
<organism evidence="8 9">
    <name type="scientific">Thiospirochaeta perfilievii</name>
    <dbReference type="NCBI Taxonomy" id="252967"/>
    <lineage>
        <taxon>Bacteria</taxon>
        <taxon>Pseudomonadati</taxon>
        <taxon>Spirochaetota</taxon>
        <taxon>Spirochaetia</taxon>
        <taxon>Spirochaetales</taxon>
        <taxon>Spirochaetaceae</taxon>
        <taxon>Thiospirochaeta</taxon>
    </lineage>
</organism>
<dbReference type="PANTHER" id="PTHR43429:SF1">
    <property type="entry name" value="NAD(P)H SULFUR OXIDOREDUCTASE (COA-DEPENDENT)"/>
    <property type="match status" value="1"/>
</dbReference>
<dbReference type="Gene3D" id="3.50.50.60">
    <property type="entry name" value="FAD/NAD(P)-binding domain"/>
    <property type="match status" value="2"/>
</dbReference>
<dbReference type="Gene3D" id="3.40.250.10">
    <property type="entry name" value="Rhodanese-like domain"/>
    <property type="match status" value="2"/>
</dbReference>
<evidence type="ECO:0000256" key="4">
    <source>
        <dbReference type="ARBA" id="ARBA00022827"/>
    </source>
</evidence>
<evidence type="ECO:0000259" key="7">
    <source>
        <dbReference type="PROSITE" id="PS50206"/>
    </source>
</evidence>
<keyword evidence="4" id="KW-0274">FAD</keyword>
<evidence type="ECO:0000256" key="5">
    <source>
        <dbReference type="ARBA" id="ARBA00023002"/>
    </source>
</evidence>
<proteinExistence type="inferred from homology"/>
<dbReference type="PRINTS" id="PR00368">
    <property type="entry name" value="FADPNR"/>
</dbReference>
<dbReference type="EMBL" id="CP035807">
    <property type="protein sequence ID" value="QEN05248.1"/>
    <property type="molecule type" value="Genomic_DNA"/>
</dbReference>
<dbReference type="PANTHER" id="PTHR43429">
    <property type="entry name" value="PYRIDINE NUCLEOTIDE-DISULFIDE OXIDOREDUCTASE DOMAIN-CONTAINING"/>
    <property type="match status" value="1"/>
</dbReference>
<sequence length="670" mass="72457">MEKLLIIGGVAGGATAAARARRLNKDIEITMLEAGPDVSFANCGLPYYIGGDIEARSSLILESPESFKDQYNVNVKTETEAIKIDRENRVVTALDKKAGKNVEYKYDKLIMAQGGKPIIPPLPGVDQEHVFSLWTLSDMDKIENYITKNKPESAVVIGGGFIGLEMVEALAKRDIKVNVVEMMPHVMPNMEAEIAGFIQEEMESYGVGIHTGRAVTSIERYTAKLDNGKSLDADMVLMSVGVKPTLQLAIDSKLEIGEAGGLLVDETLKTNDDNIYAAGDMVEMTHKIGGKKVRIPLAGPANKQGRIAASNALGQKMTYKGSQGTSVVRVFEAVAGSTGLNQKQAIDAGFKAQSIVIHKEHHTSYFPGSSPVTVLLTYDSETGIILGGQTCGYKAADKRLDVLATAAACKMTIGDLSELDLSYSPPIGTANDPVNMAAFVAQNRMTGYSPSITVSELDDFAGKNRPAFIDVRDYFAFERSHITGADHIPHTQIDKRLAEIPKDRPILIYSDKGKKGHQVVRELILKGYSDVYNIGGGFPSIERFARTIGFEHLHINLIPLDKKSVHNLEDSSVEVVEENVVEEKIDTNSAIVVDVRSPGEFAYGAYPGAINIPLDYLETKADELGAKDRDITLYCASGARSGYGVRVLQSLGFTNVKNGGGLMSMMAGLN</sequence>
<dbReference type="InterPro" id="IPR004099">
    <property type="entry name" value="Pyr_nucl-diS_OxRdtase_dimer"/>
</dbReference>
<accession>A0A5C1QD22</accession>
<dbReference type="AlphaFoldDB" id="A0A5C1QD22"/>
<dbReference type="SUPFAM" id="SSF51905">
    <property type="entry name" value="FAD/NAD(P)-binding domain"/>
    <property type="match status" value="2"/>
</dbReference>
<dbReference type="Proteomes" id="UP000323824">
    <property type="component" value="Chromosome"/>
</dbReference>
<dbReference type="SUPFAM" id="SSF52821">
    <property type="entry name" value="Rhodanese/Cell cycle control phosphatase"/>
    <property type="match status" value="2"/>
</dbReference>
<dbReference type="RefSeq" id="WP_149568486.1">
    <property type="nucleotide sequence ID" value="NZ_CP035807.1"/>
</dbReference>
<dbReference type="InterPro" id="IPR023753">
    <property type="entry name" value="FAD/NAD-binding_dom"/>
</dbReference>
<dbReference type="InterPro" id="IPR001763">
    <property type="entry name" value="Rhodanese-like_dom"/>
</dbReference>
<comment type="similarity">
    <text evidence="2">Belongs to the class-III pyridine nucleotide-disulfide oxidoreductase family.</text>
</comment>
<keyword evidence="3" id="KW-0285">Flavoprotein</keyword>
<keyword evidence="6" id="KW-0676">Redox-active center</keyword>
<dbReference type="Pfam" id="PF07992">
    <property type="entry name" value="Pyr_redox_2"/>
    <property type="match status" value="1"/>
</dbReference>
<dbReference type="PRINTS" id="PR00411">
    <property type="entry name" value="PNDRDTASEI"/>
</dbReference>
<comment type="cofactor">
    <cofactor evidence="1">
        <name>FAD</name>
        <dbReference type="ChEBI" id="CHEBI:57692"/>
    </cofactor>
</comment>
<dbReference type="InterPro" id="IPR016156">
    <property type="entry name" value="FAD/NAD-linked_Rdtase_dimer_sf"/>
</dbReference>
<keyword evidence="5" id="KW-0560">Oxidoreductase</keyword>
<dbReference type="Pfam" id="PF02852">
    <property type="entry name" value="Pyr_redox_dim"/>
    <property type="match status" value="1"/>
</dbReference>
<evidence type="ECO:0000256" key="3">
    <source>
        <dbReference type="ARBA" id="ARBA00022630"/>
    </source>
</evidence>
<dbReference type="SUPFAM" id="SSF55424">
    <property type="entry name" value="FAD/NAD-linked reductases, dimerisation (C-terminal) domain"/>
    <property type="match status" value="1"/>
</dbReference>
<evidence type="ECO:0000256" key="1">
    <source>
        <dbReference type="ARBA" id="ARBA00001974"/>
    </source>
</evidence>
<gene>
    <name evidence="8" type="ORF">EW093_11165</name>
</gene>
<dbReference type="InterPro" id="IPR036873">
    <property type="entry name" value="Rhodanese-like_dom_sf"/>
</dbReference>
<dbReference type="CDD" id="cd00158">
    <property type="entry name" value="RHOD"/>
    <property type="match status" value="2"/>
</dbReference>
<keyword evidence="9" id="KW-1185">Reference proteome</keyword>
<dbReference type="OrthoDB" id="9802028at2"/>
<dbReference type="InterPro" id="IPR036188">
    <property type="entry name" value="FAD/NAD-bd_sf"/>
</dbReference>
<reference evidence="8 9" key="2">
    <citation type="submission" date="2019-09" db="EMBL/GenBank/DDBJ databases">
        <title>Complete Genome Sequence and Methylome Analysis of free living Spirochaetas.</title>
        <authorList>
            <person name="Leshcheva N."/>
            <person name="Mikheeva N."/>
        </authorList>
    </citation>
    <scope>NUCLEOTIDE SEQUENCE [LARGE SCALE GENOMIC DNA]</scope>
    <source>
        <strain evidence="8 9">P</strain>
    </source>
</reference>
<reference evidence="8 9" key="1">
    <citation type="submission" date="2019-02" db="EMBL/GenBank/DDBJ databases">
        <authorList>
            <person name="Fomenkov A."/>
            <person name="Dubinina G."/>
            <person name="Grabovich M."/>
            <person name="Vincze T."/>
            <person name="Roberts R.J."/>
        </authorList>
    </citation>
    <scope>NUCLEOTIDE SEQUENCE [LARGE SCALE GENOMIC DNA]</scope>
    <source>
        <strain evidence="8 9">P</strain>
    </source>
</reference>
<evidence type="ECO:0000313" key="8">
    <source>
        <dbReference type="EMBL" id="QEN05248.1"/>
    </source>
</evidence>
<dbReference type="SMART" id="SM00450">
    <property type="entry name" value="RHOD"/>
    <property type="match status" value="2"/>
</dbReference>
<dbReference type="GO" id="GO:0016491">
    <property type="term" value="F:oxidoreductase activity"/>
    <property type="evidence" value="ECO:0007669"/>
    <property type="project" value="UniProtKB-KW"/>
</dbReference>
<dbReference type="Pfam" id="PF00581">
    <property type="entry name" value="Rhodanese"/>
    <property type="match status" value="2"/>
</dbReference>
<protein>
    <submittedName>
        <fullName evidence="8">CoA-disulfide reductase</fullName>
    </submittedName>
</protein>
<dbReference type="PROSITE" id="PS50206">
    <property type="entry name" value="RHODANESE_3"/>
    <property type="match status" value="2"/>
</dbReference>
<feature type="domain" description="Rhodanese" evidence="7">
    <location>
        <begin position="462"/>
        <end position="550"/>
    </location>
</feature>
<name>A0A5C1QD22_9SPIO</name>